<evidence type="ECO:0000256" key="1">
    <source>
        <dbReference type="ARBA" id="ARBA00001933"/>
    </source>
</evidence>
<dbReference type="Pfam" id="PF00202">
    <property type="entry name" value="Aminotran_3"/>
    <property type="match status" value="1"/>
</dbReference>
<evidence type="ECO:0000313" key="11">
    <source>
        <dbReference type="EMBL" id="AEH09768.1"/>
    </source>
</evidence>
<proteinExistence type="inferred from homology"/>
<comment type="pathway">
    <text evidence="2 10">Cofactor biosynthesis; biotin biosynthesis; 7,8-diaminononanoate from 8-amino-7-oxononanoate (SAM route): step 1/1.</text>
</comment>
<dbReference type="PANTHER" id="PTHR42684">
    <property type="entry name" value="ADENOSYLMETHIONINE-8-AMINO-7-OXONONANOATE AMINOTRANSFERASE"/>
    <property type="match status" value="1"/>
</dbReference>
<evidence type="ECO:0000256" key="5">
    <source>
        <dbReference type="ARBA" id="ARBA00022691"/>
    </source>
</evidence>
<feature type="binding site" evidence="10">
    <location>
        <position position="264"/>
    </location>
    <ligand>
        <name>pyridoxal 5'-phosphate</name>
        <dbReference type="ChEBI" id="CHEBI:597326"/>
    </ligand>
</feature>
<keyword evidence="10" id="KW-0963">Cytoplasm</keyword>
<dbReference type="Proteomes" id="UP000001549">
    <property type="component" value="Chromosome"/>
</dbReference>
<feature type="binding site" evidence="10">
    <location>
        <position position="163"/>
    </location>
    <ligand>
        <name>substrate</name>
    </ligand>
</feature>
<keyword evidence="7 10" id="KW-0663">Pyridoxal phosphate</keyword>
<dbReference type="HAMAP" id="MF_00834">
    <property type="entry name" value="BioA"/>
    <property type="match status" value="1"/>
</dbReference>
<dbReference type="InterPro" id="IPR049704">
    <property type="entry name" value="Aminotrans_3_PPA_site"/>
</dbReference>
<dbReference type="PROSITE" id="PS00600">
    <property type="entry name" value="AA_TRANSFER_CLASS_3"/>
    <property type="match status" value="1"/>
</dbReference>
<keyword evidence="6 10" id="KW-0093">Biotin biosynthesis</keyword>
<accession>F8B0L0</accession>
<feature type="binding site" evidence="10">
    <location>
        <begin position="130"/>
        <end position="131"/>
    </location>
    <ligand>
        <name>pyridoxal 5'-phosphate</name>
        <dbReference type="ChEBI" id="CHEBI:597326"/>
    </ligand>
</feature>
<dbReference type="InterPro" id="IPR015422">
    <property type="entry name" value="PyrdxlP-dep_Trfase_small"/>
</dbReference>
<dbReference type="NCBIfam" id="TIGR00508">
    <property type="entry name" value="bioA"/>
    <property type="match status" value="1"/>
</dbReference>
<evidence type="ECO:0000256" key="6">
    <source>
        <dbReference type="ARBA" id="ARBA00022756"/>
    </source>
</evidence>
<dbReference type="STRING" id="656024.FsymDg_2383"/>
<dbReference type="GO" id="GO:0005737">
    <property type="term" value="C:cytoplasm"/>
    <property type="evidence" value="ECO:0007669"/>
    <property type="project" value="UniProtKB-SubCell"/>
</dbReference>
<dbReference type="FunFam" id="3.40.640.10:FF:000041">
    <property type="entry name" value="Adenosylmethionine-8-amino-7-oxononanoate aminotransferase"/>
    <property type="match status" value="1"/>
</dbReference>
<keyword evidence="5 10" id="KW-0949">S-adenosyl-L-methionine</keyword>
<dbReference type="Gene3D" id="3.40.640.10">
    <property type="entry name" value="Type I PLP-dependent aspartate aminotransferase-like (Major domain)"/>
    <property type="match status" value="1"/>
</dbReference>
<dbReference type="GO" id="GO:0030170">
    <property type="term" value="F:pyridoxal phosphate binding"/>
    <property type="evidence" value="ECO:0007669"/>
    <property type="project" value="UniProtKB-UniRule"/>
</dbReference>
<evidence type="ECO:0000256" key="2">
    <source>
        <dbReference type="ARBA" id="ARBA00005063"/>
    </source>
</evidence>
<evidence type="ECO:0000256" key="3">
    <source>
        <dbReference type="ARBA" id="ARBA00022576"/>
    </source>
</evidence>
<keyword evidence="3 10" id="KW-0032">Aminotransferase</keyword>
<protein>
    <recommendedName>
        <fullName evidence="10">Adenosylmethionine-8-amino-7-oxononanoate aminotransferase</fullName>
        <ecNumber evidence="10">2.6.1.62</ecNumber>
    </recommendedName>
    <alternativeName>
        <fullName evidence="10">7,8-diamino-pelargonic acid aminotransferase</fullName>
        <shortName evidence="10">DAPA AT</shortName>
        <shortName evidence="10">DAPA aminotransferase</shortName>
    </alternativeName>
    <alternativeName>
        <fullName evidence="10">7,8-diaminononanoate synthase</fullName>
        <shortName evidence="10">DANS</shortName>
    </alternativeName>
    <alternativeName>
        <fullName evidence="10">Diaminopelargonic acid synthase</fullName>
    </alternativeName>
</protein>
<feature type="binding site" evidence="10">
    <location>
        <position position="70"/>
    </location>
    <ligand>
        <name>substrate</name>
    </ligand>
</feature>
<reference evidence="11 12" key="1">
    <citation type="submission" date="2011-05" db="EMBL/GenBank/DDBJ databases">
        <title>Complete sequence of chromosome of Frankia symbiont of Datisca glomerata.</title>
        <authorList>
            <consortium name="US DOE Joint Genome Institute"/>
            <person name="Lucas S."/>
            <person name="Han J."/>
            <person name="Lapidus A."/>
            <person name="Cheng J.-F."/>
            <person name="Goodwin L."/>
            <person name="Pitluck S."/>
            <person name="Peters L."/>
            <person name="Mikhailova N."/>
            <person name="Chertkov O."/>
            <person name="Teshima H."/>
            <person name="Han C."/>
            <person name="Tapia R."/>
            <person name="Land M."/>
            <person name="Hauser L."/>
            <person name="Kyrpides N."/>
            <person name="Ivanova N."/>
            <person name="Pagani I."/>
            <person name="Berry A."/>
            <person name="Pawlowski K."/>
            <person name="Persson T."/>
            <person name="Vanden Heuvel B."/>
            <person name="Benson D."/>
            <person name="Woyke T."/>
        </authorList>
    </citation>
    <scope>NUCLEOTIDE SEQUENCE [LARGE SCALE GENOMIC DNA]</scope>
    <source>
        <strain evidence="12">4085684</strain>
    </source>
</reference>
<dbReference type="CDD" id="cd00610">
    <property type="entry name" value="OAT_like"/>
    <property type="match status" value="1"/>
</dbReference>
<dbReference type="RefSeq" id="WP_013873695.1">
    <property type="nucleotide sequence ID" value="NC_015656.1"/>
</dbReference>
<organism evidence="11 12">
    <name type="scientific">Candidatus Protofrankia datiscae</name>
    <dbReference type="NCBI Taxonomy" id="2716812"/>
    <lineage>
        <taxon>Bacteria</taxon>
        <taxon>Bacillati</taxon>
        <taxon>Actinomycetota</taxon>
        <taxon>Actinomycetes</taxon>
        <taxon>Frankiales</taxon>
        <taxon>Frankiaceae</taxon>
        <taxon>Protofrankia</taxon>
    </lineage>
</organism>
<evidence type="ECO:0000256" key="8">
    <source>
        <dbReference type="ARBA" id="ARBA00048449"/>
    </source>
</evidence>
<feature type="binding site" evidence="10">
    <location>
        <position position="326"/>
    </location>
    <ligand>
        <name>substrate</name>
    </ligand>
</feature>
<gene>
    <name evidence="10" type="primary">bioA</name>
    <name evidence="11" type="ordered locus">FsymDg_2383</name>
</gene>
<keyword evidence="4 10" id="KW-0808">Transferase</keyword>
<feature type="binding site" evidence="10">
    <location>
        <begin position="327"/>
        <end position="328"/>
    </location>
    <ligand>
        <name>pyridoxal 5'-phosphate</name>
        <dbReference type="ChEBI" id="CHEBI:597326"/>
    </ligand>
</feature>
<evidence type="ECO:0000256" key="7">
    <source>
        <dbReference type="ARBA" id="ARBA00022898"/>
    </source>
</evidence>
<dbReference type="InterPro" id="IPR005814">
    <property type="entry name" value="Aminotrans_3"/>
</dbReference>
<feature type="binding site" evidence="10">
    <location>
        <position position="410"/>
    </location>
    <ligand>
        <name>substrate</name>
    </ligand>
</feature>
<comment type="similarity">
    <text evidence="9 10">Belongs to the class-III pyridoxal-phosphate-dependent aminotransferase family. BioA subfamily.</text>
</comment>
<keyword evidence="12" id="KW-1185">Reference proteome</keyword>
<evidence type="ECO:0000256" key="4">
    <source>
        <dbReference type="ARBA" id="ARBA00022679"/>
    </source>
</evidence>
<comment type="cofactor">
    <cofactor evidence="1 10">
        <name>pyridoxal 5'-phosphate</name>
        <dbReference type="ChEBI" id="CHEBI:597326"/>
    </cofactor>
</comment>
<dbReference type="NCBIfam" id="NF004624">
    <property type="entry name" value="PRK05964.1"/>
    <property type="match status" value="1"/>
</dbReference>
<sequence>MGQRLRQRPGGGAPARYADAGELLADDRAHVWHPYASATDPLPVFPVASASGVRLRLADGRELIDGMSSWWAAIHGYAHPVLDAAVRAQLDDMAHVMFGGLTHAPAVTLARTLVEITPPPLTRVFFCDSGSVSVEVAIKMALQYARGRGRPGRTKLLTIRRGYHGDTSGAMAVCDPDTGMHHLFTGLLPRHLFAEAPRPGFDEPCEDEHVAGIARLLDEHQHEIAAVICEPVVQGAGAMRFYAPGWLARLRELCDTHGILLIADEIATGFGRSGELFGCDHAGISPDIMCVGKAMTGGYLTMAATLCTDEVAAGVCASEAGVFMHGPTFMGNPLAAAVANASIGLLLSGPWRRQVGDLRIWLAEGLAPARALPGVADVRTLGAIGVIETREPVDMRVIQPLLVELGVWVRPFGRLVYAMPPYVMTRPDVAALTAAMVEAVARTT</sequence>
<feature type="binding site" evidence="10">
    <location>
        <position position="293"/>
    </location>
    <ligand>
        <name>substrate</name>
    </ligand>
</feature>
<comment type="subcellular location">
    <subcellularLocation>
        <location evidence="10">Cytoplasm</location>
    </subcellularLocation>
</comment>
<dbReference type="HOGENOM" id="CLU_016922_4_3_11"/>
<feature type="site" description="Participates in the substrate recognition with KAPA and in a stacking interaction with the adenine ring of SAM" evidence="10">
    <location>
        <position position="35"/>
    </location>
</feature>
<dbReference type="InterPro" id="IPR005815">
    <property type="entry name" value="BioA"/>
</dbReference>
<dbReference type="SUPFAM" id="SSF53383">
    <property type="entry name" value="PLP-dependent transferases"/>
    <property type="match status" value="1"/>
</dbReference>
<feature type="modified residue" description="N6-(pyridoxal phosphate)lysine" evidence="10">
    <location>
        <position position="293"/>
    </location>
</feature>
<evidence type="ECO:0000313" key="12">
    <source>
        <dbReference type="Proteomes" id="UP000001549"/>
    </source>
</evidence>
<evidence type="ECO:0000256" key="9">
    <source>
        <dbReference type="ARBA" id="ARBA00060970"/>
    </source>
</evidence>
<comment type="function">
    <text evidence="10">Catalyzes the transfer of the alpha-amino group from S-adenosyl-L-methionine (SAM) to 7-keto-8-aminopelargonic acid (KAPA) to form 7,8-diaminopelargonic acid (DAPA). It is the only aminotransferase known to utilize SAM as an amino donor.</text>
</comment>
<dbReference type="KEGG" id="fsy:FsymDg_2383"/>
<comment type="subunit">
    <text evidence="10">Homodimer.</text>
</comment>
<dbReference type="EC" id="2.6.1.62" evidence="10"/>
<dbReference type="PANTHER" id="PTHR42684:SF17">
    <property type="entry name" value="ADENOSYLMETHIONINE-8-AMINO-7-OXONONANOATE AMINOTRANSFERASE"/>
    <property type="match status" value="1"/>
</dbReference>
<comment type="catalytic activity">
    <reaction evidence="8 10">
        <text>(8S)-8-amino-7-oxononanoate + S-adenosyl-L-methionine = S-adenosyl-4-methylsulfanyl-2-oxobutanoate + (7R,8S)-7,8-diammoniononanoate</text>
        <dbReference type="Rhea" id="RHEA:16861"/>
        <dbReference type="ChEBI" id="CHEBI:16490"/>
        <dbReference type="ChEBI" id="CHEBI:59789"/>
        <dbReference type="ChEBI" id="CHEBI:149468"/>
        <dbReference type="ChEBI" id="CHEBI:149469"/>
        <dbReference type="EC" id="2.6.1.62"/>
    </reaction>
</comment>
<dbReference type="Gene3D" id="3.90.1150.10">
    <property type="entry name" value="Aspartate Aminotransferase, domain 1"/>
    <property type="match status" value="1"/>
</dbReference>
<dbReference type="GO" id="GO:0004015">
    <property type="term" value="F:adenosylmethionine-8-amino-7-oxononanoate transaminase activity"/>
    <property type="evidence" value="ECO:0007669"/>
    <property type="project" value="UniProtKB-UniRule"/>
</dbReference>
<dbReference type="EMBL" id="CP002801">
    <property type="protein sequence ID" value="AEH09768.1"/>
    <property type="molecule type" value="Genomic_DNA"/>
</dbReference>
<dbReference type="GO" id="GO:0009102">
    <property type="term" value="P:biotin biosynthetic process"/>
    <property type="evidence" value="ECO:0007669"/>
    <property type="project" value="UniProtKB-UniRule"/>
</dbReference>
<dbReference type="AlphaFoldDB" id="F8B0L0"/>
<dbReference type="InterPro" id="IPR015421">
    <property type="entry name" value="PyrdxlP-dep_Trfase_major"/>
</dbReference>
<dbReference type="InterPro" id="IPR015424">
    <property type="entry name" value="PyrdxlP-dep_Trfase"/>
</dbReference>
<dbReference type="UniPathway" id="UPA00078">
    <property type="reaction ID" value="UER00160"/>
</dbReference>
<dbReference type="eggNOG" id="COG0161">
    <property type="taxonomic scope" value="Bacteria"/>
</dbReference>
<name>F8B0L0_9ACTN</name>
<dbReference type="NCBIfam" id="NF005940">
    <property type="entry name" value="PRK07986.1"/>
    <property type="match status" value="1"/>
</dbReference>
<evidence type="ECO:0000256" key="10">
    <source>
        <dbReference type="HAMAP-Rule" id="MF_00834"/>
    </source>
</evidence>